<sequence>MPKDYDTEAEDYEATLYTDYDDAVEETEADDFEESSPVDFGDEADETDVASEESPLPGRGDDTKEVFS</sequence>
<dbReference type="AlphaFoldDB" id="A0A1G1TJH0"/>
<evidence type="ECO:0000313" key="3">
    <source>
        <dbReference type="Proteomes" id="UP000177506"/>
    </source>
</evidence>
<comment type="caution">
    <text evidence="2">The sequence shown here is derived from an EMBL/GenBank/DDBJ whole genome shotgun (WGS) entry which is preliminary data.</text>
</comment>
<evidence type="ECO:0000256" key="1">
    <source>
        <dbReference type="SAM" id="MobiDB-lite"/>
    </source>
</evidence>
<dbReference type="RefSeq" id="WP_070742373.1">
    <property type="nucleotide sequence ID" value="NZ_MDZA01000098.1"/>
</dbReference>
<feature type="region of interest" description="Disordered" evidence="1">
    <location>
        <begin position="1"/>
        <end position="68"/>
    </location>
</feature>
<protein>
    <submittedName>
        <fullName evidence="2">Uncharacterized protein</fullName>
    </submittedName>
</protein>
<name>A0A1G1TJH0_9BACT</name>
<dbReference type="EMBL" id="MDZA01000098">
    <property type="protein sequence ID" value="OGX91007.1"/>
    <property type="molecule type" value="Genomic_DNA"/>
</dbReference>
<feature type="compositionally biased region" description="Acidic residues" evidence="1">
    <location>
        <begin position="7"/>
        <end position="51"/>
    </location>
</feature>
<gene>
    <name evidence="2" type="ORF">BEN49_21440</name>
</gene>
<accession>A0A1G1TJH0</accession>
<reference evidence="2 3" key="1">
    <citation type="submission" date="2016-08" db="EMBL/GenBank/DDBJ databases">
        <title>Hymenobacter coccineus sp. nov., Hymenobacter lapidarius sp. nov. and Hymenobacter glacialis sp. nov., isolated from Antarctic soil.</title>
        <authorList>
            <person name="Sedlacek I."/>
            <person name="Kralova S."/>
            <person name="Kyrova K."/>
            <person name="Maslanova I."/>
            <person name="Stankova E."/>
            <person name="Vrbovska V."/>
            <person name="Nemec M."/>
            <person name="Bartak M."/>
            <person name="Svec P."/>
            <person name="Busse H.-J."/>
            <person name="Pantucek R."/>
        </authorList>
    </citation>
    <scope>NUCLEOTIDE SEQUENCE [LARGE SCALE GENOMIC DNA]</scope>
    <source>
        <strain evidence="2 3">CCM 8649</strain>
    </source>
</reference>
<proteinExistence type="predicted"/>
<evidence type="ECO:0000313" key="2">
    <source>
        <dbReference type="EMBL" id="OGX91007.1"/>
    </source>
</evidence>
<keyword evidence="3" id="KW-1185">Reference proteome</keyword>
<dbReference type="Proteomes" id="UP000177506">
    <property type="component" value="Unassembled WGS sequence"/>
</dbReference>
<organism evidence="2 3">
    <name type="scientific">Hymenobacter coccineus</name>
    <dbReference type="NCBI Taxonomy" id="1908235"/>
    <lineage>
        <taxon>Bacteria</taxon>
        <taxon>Pseudomonadati</taxon>
        <taxon>Bacteroidota</taxon>
        <taxon>Cytophagia</taxon>
        <taxon>Cytophagales</taxon>
        <taxon>Hymenobacteraceae</taxon>
        <taxon>Hymenobacter</taxon>
    </lineage>
</organism>
<feature type="compositionally biased region" description="Basic and acidic residues" evidence="1">
    <location>
        <begin position="59"/>
        <end position="68"/>
    </location>
</feature>